<dbReference type="EMBL" id="UZAH01035321">
    <property type="protein sequence ID" value="VDP40180.1"/>
    <property type="molecule type" value="Genomic_DNA"/>
</dbReference>
<evidence type="ECO:0000313" key="1">
    <source>
        <dbReference type="EMBL" id="VDP40180.1"/>
    </source>
</evidence>
<proteinExistence type="predicted"/>
<accession>A0A183GLT6</accession>
<protein>
    <submittedName>
        <fullName evidence="3">40S ribosomal protein S26</fullName>
    </submittedName>
</protein>
<keyword evidence="2" id="KW-1185">Reference proteome</keyword>
<name>A0A183GLT6_HELPZ</name>
<sequence length="168" mass="19491">MPRKRRGRRRIYLYDEESGLLQEIVKLTAPPGKQKAVDRYEKPSPVPIPASDWNSVNRTYCVVCRMVSEDEYQSEQMKRSLCRRKATTVLDVYANLSSFLRHYNARQHLQFDLPPWIRIDCLFPFKGLSQPRQVIIDEPCTVCGSAPGLGRFLGMTALNNHKEPYIIF</sequence>
<reference evidence="3" key="2">
    <citation type="submission" date="2019-09" db="UniProtKB">
        <authorList>
            <consortium name="WormBaseParasite"/>
        </authorList>
    </citation>
    <scope>IDENTIFICATION</scope>
</reference>
<evidence type="ECO:0000313" key="2">
    <source>
        <dbReference type="Proteomes" id="UP000050761"/>
    </source>
</evidence>
<organism evidence="2 3">
    <name type="scientific">Heligmosomoides polygyrus</name>
    <name type="common">Parasitic roundworm</name>
    <dbReference type="NCBI Taxonomy" id="6339"/>
    <lineage>
        <taxon>Eukaryota</taxon>
        <taxon>Metazoa</taxon>
        <taxon>Ecdysozoa</taxon>
        <taxon>Nematoda</taxon>
        <taxon>Chromadorea</taxon>
        <taxon>Rhabditida</taxon>
        <taxon>Rhabditina</taxon>
        <taxon>Rhabditomorpha</taxon>
        <taxon>Strongyloidea</taxon>
        <taxon>Heligmosomidae</taxon>
        <taxon>Heligmosomoides</taxon>
    </lineage>
</organism>
<evidence type="ECO:0000313" key="3">
    <source>
        <dbReference type="WBParaSite" id="HPBE_0002365601-mRNA-1"/>
    </source>
</evidence>
<dbReference type="OrthoDB" id="1919692at2759"/>
<gene>
    <name evidence="1" type="ORF">HPBE_LOCUS23655</name>
</gene>
<dbReference type="Proteomes" id="UP000050761">
    <property type="component" value="Unassembled WGS sequence"/>
</dbReference>
<reference evidence="1 2" key="1">
    <citation type="submission" date="2018-11" db="EMBL/GenBank/DDBJ databases">
        <authorList>
            <consortium name="Pathogen Informatics"/>
        </authorList>
    </citation>
    <scope>NUCLEOTIDE SEQUENCE [LARGE SCALE GENOMIC DNA]</scope>
</reference>
<dbReference type="AlphaFoldDB" id="A0A183GLT6"/>
<dbReference type="WBParaSite" id="HPBE_0002365601-mRNA-1">
    <property type="protein sequence ID" value="HPBE_0002365601-mRNA-1"/>
    <property type="gene ID" value="HPBE_0002365601"/>
</dbReference>
<accession>A0A3P8D9T0</accession>